<proteinExistence type="predicted"/>
<dbReference type="Proteomes" id="UP000240429">
    <property type="component" value="Unassembled WGS sequence"/>
</dbReference>
<protein>
    <submittedName>
        <fullName evidence="1">Uncharacterized protein</fullName>
    </submittedName>
</protein>
<gene>
    <name evidence="1" type="ORF">C6Y14_34375</name>
</gene>
<sequence length="107" mass="12054">MKIVPRILVTLESCSFPPASRYIIPVQELKDFCHAPCFLWCRGSIDFLFQESVQFTNHAGSMVSVFFQAEGGGRGPARRLAPLRLDRVLADPRTLGECLLRAFEQEP</sequence>
<dbReference type="AlphaFoldDB" id="A0A2P8PYM1"/>
<organism evidence="1 2">
    <name type="scientific">Streptomyces dioscori</name>
    <dbReference type="NCBI Taxonomy" id="2109333"/>
    <lineage>
        <taxon>Bacteria</taxon>
        <taxon>Bacillati</taxon>
        <taxon>Actinomycetota</taxon>
        <taxon>Actinomycetes</taxon>
        <taxon>Kitasatosporales</taxon>
        <taxon>Streptomycetaceae</taxon>
        <taxon>Streptomyces</taxon>
        <taxon>Streptomyces aurantiacus group</taxon>
    </lineage>
</organism>
<dbReference type="EMBL" id="PYBJ01000027">
    <property type="protein sequence ID" value="PSM39090.1"/>
    <property type="molecule type" value="Genomic_DNA"/>
</dbReference>
<comment type="caution">
    <text evidence="1">The sequence shown here is derived from an EMBL/GenBank/DDBJ whole genome shotgun (WGS) entry which is preliminary data.</text>
</comment>
<name>A0A2P8PYM1_9ACTN</name>
<accession>A0A2P8PYM1</accession>
<keyword evidence="2" id="KW-1185">Reference proteome</keyword>
<evidence type="ECO:0000313" key="2">
    <source>
        <dbReference type="Proteomes" id="UP000240429"/>
    </source>
</evidence>
<reference evidence="1 2" key="1">
    <citation type="submission" date="2018-03" db="EMBL/GenBank/DDBJ databases">
        <title>Streptomyces dioscori sp. nov., a novel endophytic actinobacterium isolated from bulbil of Dioscorea bulbifera L.</title>
        <authorList>
            <person name="Zhikuan W."/>
        </authorList>
    </citation>
    <scope>NUCLEOTIDE SEQUENCE [LARGE SCALE GENOMIC DNA]</scope>
    <source>
        <strain evidence="1 2">A217</strain>
    </source>
</reference>
<evidence type="ECO:0000313" key="1">
    <source>
        <dbReference type="EMBL" id="PSM39090.1"/>
    </source>
</evidence>